<sequence length="253" mass="27410">MCFELDSEPPVPVIAGASVSHRDLTLVSADGTPFAAFLAEPDEANGIGIVILPDIRGLYHFYEELALRFAERGYTAIVFDFFGRLAGASKRDDDFPYKDLYPKIRAEHVQDDLAASAAVIRGIEGATDKGLFTVGFCFGGRHSWLAAAGGHGIDGAIGFYGFPTERFDEQGPTELAGTLAAPILALQAGVDERITPEINAAFEQAMTAAGVTHELIVYDGAPHSFFDRRQEDFAEASEDAWQRVLAFIAQYAR</sequence>
<accession>A0A6J6NX96</accession>
<evidence type="ECO:0000313" key="2">
    <source>
        <dbReference type="EMBL" id="CAB4690602.1"/>
    </source>
</evidence>
<dbReference type="EMBL" id="CAEZXP010000001">
    <property type="protein sequence ID" value="CAB4690602.1"/>
    <property type="molecule type" value="Genomic_DNA"/>
</dbReference>
<dbReference type="AlphaFoldDB" id="A0A6J6NX96"/>
<name>A0A6J6NX96_9ZZZZ</name>
<dbReference type="InterPro" id="IPR051049">
    <property type="entry name" value="Dienelactone_hydrolase-like"/>
</dbReference>
<dbReference type="Gene3D" id="3.40.50.1820">
    <property type="entry name" value="alpha/beta hydrolase"/>
    <property type="match status" value="1"/>
</dbReference>
<dbReference type="GO" id="GO:0016787">
    <property type="term" value="F:hydrolase activity"/>
    <property type="evidence" value="ECO:0007669"/>
    <property type="project" value="InterPro"/>
</dbReference>
<gene>
    <name evidence="2" type="ORF">UFOPK2399_00686</name>
</gene>
<feature type="domain" description="Dienelactone hydrolase" evidence="1">
    <location>
        <begin position="34"/>
        <end position="251"/>
    </location>
</feature>
<proteinExistence type="predicted"/>
<dbReference type="PANTHER" id="PTHR46623:SF6">
    <property type="entry name" value="ALPHA_BETA-HYDROLASES SUPERFAMILY PROTEIN"/>
    <property type="match status" value="1"/>
</dbReference>
<dbReference type="InterPro" id="IPR002925">
    <property type="entry name" value="Dienelactn_hydro"/>
</dbReference>
<dbReference type="InterPro" id="IPR029058">
    <property type="entry name" value="AB_hydrolase_fold"/>
</dbReference>
<evidence type="ECO:0000259" key="1">
    <source>
        <dbReference type="Pfam" id="PF01738"/>
    </source>
</evidence>
<organism evidence="2">
    <name type="scientific">freshwater metagenome</name>
    <dbReference type="NCBI Taxonomy" id="449393"/>
    <lineage>
        <taxon>unclassified sequences</taxon>
        <taxon>metagenomes</taxon>
        <taxon>ecological metagenomes</taxon>
    </lineage>
</organism>
<protein>
    <submittedName>
        <fullName evidence="2">Unannotated protein</fullName>
    </submittedName>
</protein>
<reference evidence="2" key="1">
    <citation type="submission" date="2020-05" db="EMBL/GenBank/DDBJ databases">
        <authorList>
            <person name="Chiriac C."/>
            <person name="Salcher M."/>
            <person name="Ghai R."/>
            <person name="Kavagutti S V."/>
        </authorList>
    </citation>
    <scope>NUCLEOTIDE SEQUENCE</scope>
</reference>
<dbReference type="SUPFAM" id="SSF53474">
    <property type="entry name" value="alpha/beta-Hydrolases"/>
    <property type="match status" value="1"/>
</dbReference>
<dbReference type="Pfam" id="PF01738">
    <property type="entry name" value="DLH"/>
    <property type="match status" value="1"/>
</dbReference>
<dbReference type="PANTHER" id="PTHR46623">
    <property type="entry name" value="CARBOXYMETHYLENEBUTENOLIDASE-RELATED"/>
    <property type="match status" value="1"/>
</dbReference>